<evidence type="ECO:0000313" key="3">
    <source>
        <dbReference type="EMBL" id="GBL99117.1"/>
    </source>
</evidence>
<protein>
    <submittedName>
        <fullName evidence="3">Nucleic-acid-binding protein from transposon X-element</fullName>
    </submittedName>
</protein>
<reference evidence="3 4" key="1">
    <citation type="journal article" date="2019" name="Sci. Rep.">
        <title>Orb-weaving spider Araneus ventricosus genome elucidates the spidroin gene catalogue.</title>
        <authorList>
            <person name="Kono N."/>
            <person name="Nakamura H."/>
            <person name="Ohtoshi R."/>
            <person name="Moran D.A.P."/>
            <person name="Shinohara A."/>
            <person name="Yoshida Y."/>
            <person name="Fujiwara M."/>
            <person name="Mori M."/>
            <person name="Tomita M."/>
            <person name="Arakawa K."/>
        </authorList>
    </citation>
    <scope>NUCLEOTIDE SEQUENCE [LARGE SCALE GENOMIC DNA]</scope>
</reference>
<dbReference type="EMBL" id="BGPR01085368">
    <property type="protein sequence ID" value="GBL99117.1"/>
    <property type="molecule type" value="Genomic_DNA"/>
</dbReference>
<dbReference type="AlphaFoldDB" id="A0A4Y2C5R9"/>
<evidence type="ECO:0000259" key="2">
    <source>
        <dbReference type="SMART" id="SM00596"/>
    </source>
</evidence>
<dbReference type="Pfam" id="PF07530">
    <property type="entry name" value="PRE_C2HC"/>
    <property type="match status" value="1"/>
</dbReference>
<evidence type="ECO:0000313" key="4">
    <source>
        <dbReference type="Proteomes" id="UP000499080"/>
    </source>
</evidence>
<dbReference type="Proteomes" id="UP000499080">
    <property type="component" value="Unassembled WGS sequence"/>
</dbReference>
<organism evidence="3 4">
    <name type="scientific">Araneus ventricosus</name>
    <name type="common">Orbweaver spider</name>
    <name type="synonym">Epeira ventricosa</name>
    <dbReference type="NCBI Taxonomy" id="182803"/>
    <lineage>
        <taxon>Eukaryota</taxon>
        <taxon>Metazoa</taxon>
        <taxon>Ecdysozoa</taxon>
        <taxon>Arthropoda</taxon>
        <taxon>Chelicerata</taxon>
        <taxon>Arachnida</taxon>
        <taxon>Araneae</taxon>
        <taxon>Araneomorphae</taxon>
        <taxon>Entelegynae</taxon>
        <taxon>Araneoidea</taxon>
        <taxon>Araneidae</taxon>
        <taxon>Araneus</taxon>
    </lineage>
</organism>
<dbReference type="InterPro" id="IPR006579">
    <property type="entry name" value="Pre_C2HC_dom"/>
</dbReference>
<feature type="compositionally biased region" description="Polar residues" evidence="1">
    <location>
        <begin position="124"/>
        <end position="139"/>
    </location>
</feature>
<feature type="domain" description="Pre-C2HC" evidence="2">
    <location>
        <begin position="274"/>
        <end position="342"/>
    </location>
</feature>
<keyword evidence="4" id="KW-1185">Reference proteome</keyword>
<name>A0A4Y2C5R9_ARAVE</name>
<evidence type="ECO:0000256" key="1">
    <source>
        <dbReference type="SAM" id="MobiDB-lite"/>
    </source>
</evidence>
<feature type="non-terminal residue" evidence="3">
    <location>
        <position position="519"/>
    </location>
</feature>
<dbReference type="SMART" id="SM00596">
    <property type="entry name" value="PRE_C2HC"/>
    <property type="match status" value="1"/>
</dbReference>
<sequence length="519" mass="59249">MSGGVSEELSRNCAIPNEVESMETQTSLAHNFTLEQLQERCRLHTQLTARQMFLERELAFNCGEVVTLKESPQVEILGELISLKESEITRKQGLLANIIGEKHSYYPCLLERCAIHVNLQNQNKRGADSQNNSACSSPNKPKIVKTNDSQNFVTPSKKHTAKITQDKFQSTSQIKLTNAFDGLTESSDEPKPLPINIRITDNYNLILQEINRKFPGTENKHSNGYIRTSAKNSDDYREIIKLLKDKKQDYYIMIPRDERPIKIVIKDLPINTDPQLIKTELEEINYVVNRVTQLKQIRTKKPLPMFLVELTRSPNAEKIFNLQYLLNLKIKIENFQKRPGYTQCWNCHHFHHSSATCGGATRCLKCGNNHRTTECEIKQKMENPKCINCGKLGHVASWRGCEKFPKPRPPATNRQPPTTFAHRTTDNRTFAQTLAQNNQQQSTPPQPFNFPALQQMAPLLQTPSTQSDELTIPETLELLKTLNDLRVALTQNPSLLAILRNIKHCKTPNEMIEKLLTTT</sequence>
<comment type="caution">
    <text evidence="3">The sequence shown here is derived from an EMBL/GenBank/DDBJ whole genome shotgun (WGS) entry which is preliminary data.</text>
</comment>
<proteinExistence type="predicted"/>
<gene>
    <name evidence="3" type="primary">ORF1_55</name>
    <name evidence="3" type="ORF">AVEN_211105_1</name>
</gene>
<feature type="region of interest" description="Disordered" evidence="1">
    <location>
        <begin position="124"/>
        <end position="147"/>
    </location>
</feature>
<dbReference type="OrthoDB" id="6470336at2759"/>
<accession>A0A4Y2C5R9</accession>